<feature type="compositionally biased region" description="Low complexity" evidence="1">
    <location>
        <begin position="57"/>
        <end position="77"/>
    </location>
</feature>
<organism evidence="2 3">
    <name type="scientific">Sphaeroforma arctica JP610</name>
    <dbReference type="NCBI Taxonomy" id="667725"/>
    <lineage>
        <taxon>Eukaryota</taxon>
        <taxon>Ichthyosporea</taxon>
        <taxon>Ichthyophonida</taxon>
        <taxon>Sphaeroforma</taxon>
    </lineage>
</organism>
<dbReference type="RefSeq" id="XP_014151844.1">
    <property type="nucleotide sequence ID" value="XM_014296369.1"/>
</dbReference>
<dbReference type="Proteomes" id="UP000054560">
    <property type="component" value="Unassembled WGS sequence"/>
</dbReference>
<feature type="compositionally biased region" description="Basic and acidic residues" evidence="1">
    <location>
        <begin position="7"/>
        <end position="17"/>
    </location>
</feature>
<feature type="compositionally biased region" description="Polar residues" evidence="1">
    <location>
        <begin position="19"/>
        <end position="39"/>
    </location>
</feature>
<proteinExistence type="predicted"/>
<dbReference type="EMBL" id="KQ242595">
    <property type="protein sequence ID" value="KNC77942.1"/>
    <property type="molecule type" value="Genomic_DNA"/>
</dbReference>
<name>A0A0L0FMF2_9EUKA</name>
<evidence type="ECO:0000313" key="3">
    <source>
        <dbReference type="Proteomes" id="UP000054560"/>
    </source>
</evidence>
<dbReference type="GeneID" id="25910111"/>
<evidence type="ECO:0000256" key="1">
    <source>
        <dbReference type="SAM" id="MobiDB-lite"/>
    </source>
</evidence>
<dbReference type="AlphaFoldDB" id="A0A0L0FMF2"/>
<feature type="non-terminal residue" evidence="2">
    <location>
        <position position="1"/>
    </location>
</feature>
<keyword evidence="3" id="KW-1185">Reference proteome</keyword>
<gene>
    <name evidence="2" type="ORF">SARC_09607</name>
</gene>
<reference evidence="2 3" key="1">
    <citation type="submission" date="2011-02" db="EMBL/GenBank/DDBJ databases">
        <title>The Genome Sequence of Sphaeroforma arctica JP610.</title>
        <authorList>
            <consortium name="The Broad Institute Genome Sequencing Platform"/>
            <person name="Russ C."/>
            <person name="Cuomo C."/>
            <person name="Young S.K."/>
            <person name="Zeng Q."/>
            <person name="Gargeya S."/>
            <person name="Alvarado L."/>
            <person name="Berlin A."/>
            <person name="Chapman S.B."/>
            <person name="Chen Z."/>
            <person name="Freedman E."/>
            <person name="Gellesch M."/>
            <person name="Goldberg J."/>
            <person name="Griggs A."/>
            <person name="Gujja S."/>
            <person name="Heilman E."/>
            <person name="Heiman D."/>
            <person name="Howarth C."/>
            <person name="Mehta T."/>
            <person name="Neiman D."/>
            <person name="Pearson M."/>
            <person name="Roberts A."/>
            <person name="Saif S."/>
            <person name="Shea T."/>
            <person name="Shenoy N."/>
            <person name="Sisk P."/>
            <person name="Stolte C."/>
            <person name="Sykes S."/>
            <person name="White J."/>
            <person name="Yandava C."/>
            <person name="Burger G."/>
            <person name="Gray M.W."/>
            <person name="Holland P.W.H."/>
            <person name="King N."/>
            <person name="Lang F.B.F."/>
            <person name="Roger A.J."/>
            <person name="Ruiz-Trillo I."/>
            <person name="Haas B."/>
            <person name="Nusbaum C."/>
            <person name="Birren B."/>
        </authorList>
    </citation>
    <scope>NUCLEOTIDE SEQUENCE [LARGE SCALE GENOMIC DNA]</scope>
    <source>
        <strain evidence="2 3">JP610</strain>
    </source>
</reference>
<protein>
    <submittedName>
        <fullName evidence="2">Uncharacterized protein</fullName>
    </submittedName>
</protein>
<feature type="region of interest" description="Disordered" evidence="1">
    <location>
        <begin position="1"/>
        <end position="94"/>
    </location>
</feature>
<evidence type="ECO:0000313" key="2">
    <source>
        <dbReference type="EMBL" id="KNC77942.1"/>
    </source>
</evidence>
<sequence length="125" mass="13638">PQTTGETRTHTTDHDGQIRMSTTSAEEQMTSTDTQQHTPAATDDHSHAQAHTHTHPPAHTPSTVTPAPTASAETEQPPHTPSREKQQSQSIATDHAQYPPWLLMTQQTAADVLVKAICNIIHQAR</sequence>
<accession>A0A0L0FMF2</accession>